<dbReference type="EMBL" id="MTJN01000002">
    <property type="protein sequence ID" value="OOV08273.1"/>
    <property type="molecule type" value="Genomic_DNA"/>
</dbReference>
<dbReference type="Gene3D" id="3.40.50.2300">
    <property type="match status" value="1"/>
</dbReference>
<sequence length="157" mass="17252">MPYGILFVCMGNICRSPTADGVFRQKVAEQGLGQQVRVDSAGTHNYHPGSPPDSRAQAAAAKRGYDLSSLRARQIAAADYTSFDLILVMDQDNLAVLQDDCPSEHQHKLRLLTEFCQVHKASVVPDPYYGGADGFEHVLDLVEDACEGLLVHVRRQL</sequence>
<comment type="similarity">
    <text evidence="1">Belongs to the low molecular weight phosphotyrosine protein phosphatase family.</text>
</comment>
<keyword evidence="3" id="KW-0904">Protein phosphatase</keyword>
<dbReference type="InterPro" id="IPR023485">
    <property type="entry name" value="Ptyr_pPase"/>
</dbReference>
<gene>
    <name evidence="6" type="ORF">RF819_17535</name>
</gene>
<accession>A0A1T1AW69</accession>
<dbReference type="Proteomes" id="UP000190750">
    <property type="component" value="Unassembled WGS sequence"/>
</dbReference>
<proteinExistence type="inferred from homology"/>
<dbReference type="InterPro" id="IPR036196">
    <property type="entry name" value="Ptyr_pPase_sf"/>
</dbReference>
<feature type="active site" description="Proton donor" evidence="4">
    <location>
        <position position="126"/>
    </location>
</feature>
<protein>
    <submittedName>
        <fullName evidence="6">Phosphotyrosine protein phosphatase</fullName>
    </submittedName>
</protein>
<comment type="caution">
    <text evidence="6">The sequence shown here is derived from an EMBL/GenBank/DDBJ whole genome shotgun (WGS) entry which is preliminary data.</text>
</comment>
<evidence type="ECO:0000256" key="1">
    <source>
        <dbReference type="ARBA" id="ARBA00011063"/>
    </source>
</evidence>
<keyword evidence="7" id="KW-1185">Reference proteome</keyword>
<evidence type="ECO:0000259" key="5">
    <source>
        <dbReference type="SMART" id="SM00226"/>
    </source>
</evidence>
<dbReference type="STRING" id="28066.RF819_17535"/>
<dbReference type="SUPFAM" id="SSF52788">
    <property type="entry name" value="Phosphotyrosine protein phosphatases I"/>
    <property type="match status" value="1"/>
</dbReference>
<dbReference type="RefSeq" id="WP_078366151.1">
    <property type="nucleotide sequence ID" value="NZ_MTJN01000002.1"/>
</dbReference>
<name>A0A1T1AW69_RHOFE</name>
<evidence type="ECO:0000256" key="3">
    <source>
        <dbReference type="ARBA" id="ARBA00022912"/>
    </source>
</evidence>
<feature type="active site" description="Nucleophile" evidence="4">
    <location>
        <position position="9"/>
    </location>
</feature>
<evidence type="ECO:0000313" key="7">
    <source>
        <dbReference type="Proteomes" id="UP000190750"/>
    </source>
</evidence>
<dbReference type="InterPro" id="IPR052995">
    <property type="entry name" value="LMW-PTP"/>
</dbReference>
<dbReference type="GO" id="GO:0004725">
    <property type="term" value="F:protein tyrosine phosphatase activity"/>
    <property type="evidence" value="ECO:0007669"/>
    <property type="project" value="InterPro"/>
</dbReference>
<dbReference type="FunFam" id="3.40.50.2300:FF:000113">
    <property type="entry name" value="Low molecular weight protein-tyrosine-phosphatase"/>
    <property type="match status" value="1"/>
</dbReference>
<reference evidence="6 7" key="1">
    <citation type="submission" date="2017-01" db="EMBL/GenBank/DDBJ databases">
        <title>Genome sequencing of Rhodoferax fermentans JCM 7819.</title>
        <authorList>
            <person name="Kim Y.J."/>
            <person name="Farh M.E.-A."/>
            <person name="Yang D.-C."/>
        </authorList>
    </citation>
    <scope>NUCLEOTIDE SEQUENCE [LARGE SCALE GENOMIC DNA]</scope>
    <source>
        <strain evidence="6 7">JCM 7819</strain>
    </source>
</reference>
<dbReference type="CDD" id="cd16343">
    <property type="entry name" value="LMWPTP"/>
    <property type="match status" value="1"/>
</dbReference>
<evidence type="ECO:0000256" key="4">
    <source>
        <dbReference type="PIRSR" id="PIRSR617867-1"/>
    </source>
</evidence>
<dbReference type="AlphaFoldDB" id="A0A1T1AW69"/>
<dbReference type="InterPro" id="IPR017867">
    <property type="entry name" value="Tyr_phospatase_low_mol_wt"/>
</dbReference>
<dbReference type="PRINTS" id="PR00719">
    <property type="entry name" value="LMWPTPASE"/>
</dbReference>
<dbReference type="OrthoDB" id="9784339at2"/>
<dbReference type="PANTHER" id="PTHR47439">
    <property type="entry name" value="LOW MOLECULAR WEIGHT PHOSPHOTYROSINE PROTEIN PHOSPHATASE-RELATED"/>
    <property type="match status" value="1"/>
</dbReference>
<dbReference type="SMART" id="SM00226">
    <property type="entry name" value="LMWPc"/>
    <property type="match status" value="1"/>
</dbReference>
<feature type="active site" evidence="4">
    <location>
        <position position="15"/>
    </location>
</feature>
<feature type="domain" description="Phosphotyrosine protein phosphatase I" evidence="5">
    <location>
        <begin position="3"/>
        <end position="152"/>
    </location>
</feature>
<organism evidence="6 7">
    <name type="scientific">Rhodoferax fermentans</name>
    <dbReference type="NCBI Taxonomy" id="28066"/>
    <lineage>
        <taxon>Bacteria</taxon>
        <taxon>Pseudomonadati</taxon>
        <taxon>Pseudomonadota</taxon>
        <taxon>Betaproteobacteria</taxon>
        <taxon>Burkholderiales</taxon>
        <taxon>Comamonadaceae</taxon>
        <taxon>Rhodoferax</taxon>
    </lineage>
</organism>
<evidence type="ECO:0000313" key="6">
    <source>
        <dbReference type="EMBL" id="OOV08273.1"/>
    </source>
</evidence>
<dbReference type="Pfam" id="PF01451">
    <property type="entry name" value="LMWPc"/>
    <property type="match status" value="1"/>
</dbReference>
<evidence type="ECO:0000256" key="2">
    <source>
        <dbReference type="ARBA" id="ARBA00022801"/>
    </source>
</evidence>
<keyword evidence="2" id="KW-0378">Hydrolase</keyword>
<dbReference type="PANTHER" id="PTHR47439:SF1">
    <property type="entry name" value="ACID PHOSPHATASE"/>
    <property type="match status" value="1"/>
</dbReference>